<name>A0A1W6ZXM1_9HYPH</name>
<dbReference type="STRING" id="1235591.CAK95_25365"/>
<organism evidence="1 2">
    <name type="scientific">Pseudorhodoplanes sinuspersici</name>
    <dbReference type="NCBI Taxonomy" id="1235591"/>
    <lineage>
        <taxon>Bacteria</taxon>
        <taxon>Pseudomonadati</taxon>
        <taxon>Pseudomonadota</taxon>
        <taxon>Alphaproteobacteria</taxon>
        <taxon>Hyphomicrobiales</taxon>
        <taxon>Pseudorhodoplanes</taxon>
    </lineage>
</organism>
<sequence>MALSCDHQGQPTCPDDIHALTPIHSMEVHPHATLVSWLTYQGLDRIEAIGRGRGRAISFTAH</sequence>
<accession>A0A1W6ZXM1</accession>
<dbReference type="Proteomes" id="UP000194137">
    <property type="component" value="Chromosome"/>
</dbReference>
<keyword evidence="2" id="KW-1185">Reference proteome</keyword>
<dbReference type="KEGG" id="psin:CAK95_25365"/>
<dbReference type="AlphaFoldDB" id="A0A1W6ZXM1"/>
<evidence type="ECO:0000313" key="2">
    <source>
        <dbReference type="Proteomes" id="UP000194137"/>
    </source>
</evidence>
<protein>
    <submittedName>
        <fullName evidence="1">Uncharacterized protein</fullName>
    </submittedName>
</protein>
<evidence type="ECO:0000313" key="1">
    <source>
        <dbReference type="EMBL" id="ARQ02056.1"/>
    </source>
</evidence>
<gene>
    <name evidence="1" type="ORF">CAK95_25365</name>
</gene>
<dbReference type="EMBL" id="CP021112">
    <property type="protein sequence ID" value="ARQ02056.1"/>
    <property type="molecule type" value="Genomic_DNA"/>
</dbReference>
<proteinExistence type="predicted"/>
<reference evidence="1 2" key="1">
    <citation type="submission" date="2017-05" db="EMBL/GenBank/DDBJ databases">
        <title>Full genome sequence of Pseudorhodoplanes sinuspersici.</title>
        <authorList>
            <person name="Dastgheib S.M.M."/>
            <person name="Shavandi M."/>
            <person name="Tirandaz H."/>
        </authorList>
    </citation>
    <scope>NUCLEOTIDE SEQUENCE [LARGE SCALE GENOMIC DNA]</scope>
    <source>
        <strain evidence="1 2">RIPI110</strain>
    </source>
</reference>